<comment type="subcellular location">
    <subcellularLocation>
        <location evidence="1">Cytoplasm</location>
    </subcellularLocation>
</comment>
<feature type="compositionally biased region" description="Basic and acidic residues" evidence="3">
    <location>
        <begin position="69"/>
        <end position="82"/>
    </location>
</feature>
<reference evidence="5 6" key="1">
    <citation type="submission" date="2015-07" db="EMBL/GenBank/DDBJ databases">
        <title>The genome of Melipona quadrifasciata.</title>
        <authorList>
            <person name="Pan H."/>
            <person name="Kapheim K."/>
        </authorList>
    </citation>
    <scope>NUCLEOTIDE SEQUENCE [LARGE SCALE GENOMIC DNA]</scope>
    <source>
        <strain evidence="5">0111107301</strain>
        <tissue evidence="5">Whole body</tissue>
    </source>
</reference>
<organism evidence="5 6">
    <name type="scientific">Melipona quadrifasciata</name>
    <dbReference type="NCBI Taxonomy" id="166423"/>
    <lineage>
        <taxon>Eukaryota</taxon>
        <taxon>Metazoa</taxon>
        <taxon>Ecdysozoa</taxon>
        <taxon>Arthropoda</taxon>
        <taxon>Hexapoda</taxon>
        <taxon>Insecta</taxon>
        <taxon>Pterygota</taxon>
        <taxon>Neoptera</taxon>
        <taxon>Endopterygota</taxon>
        <taxon>Hymenoptera</taxon>
        <taxon>Apocrita</taxon>
        <taxon>Aculeata</taxon>
        <taxon>Apoidea</taxon>
        <taxon>Anthophila</taxon>
        <taxon>Apidae</taxon>
        <taxon>Melipona</taxon>
    </lineage>
</organism>
<dbReference type="AlphaFoldDB" id="A0A0M9ABP5"/>
<feature type="region of interest" description="Disordered" evidence="3">
    <location>
        <begin position="139"/>
        <end position="159"/>
    </location>
</feature>
<dbReference type="GO" id="GO:0016301">
    <property type="term" value="F:kinase activity"/>
    <property type="evidence" value="ECO:0007669"/>
    <property type="project" value="UniProtKB-KW"/>
</dbReference>
<sequence>MDEPWIMTVKGPHGVKSSVVSMLSLDEQTAALTLTHTPNHRSTTHNQQTKPHANGASRSPPKDSTLNHYRSESRDSVRDGQTKHTPRNSKPDVPVVPMVDHRPGEDKQRPRSSQELKHPRSAVLSGVVLPLLSELQRKHQYSARDNNGEGGSGLGKNGGAIEELRNAFETAERTSPGMTETLVKELIKSLVPPNHSPEGCLYMMMEKIVLR</sequence>
<dbReference type="Proteomes" id="UP000053105">
    <property type="component" value="Unassembled WGS sequence"/>
</dbReference>
<evidence type="ECO:0000259" key="4">
    <source>
        <dbReference type="Pfam" id="PF20929"/>
    </source>
</evidence>
<dbReference type="OrthoDB" id="7480797at2759"/>
<keyword evidence="5" id="KW-0808">Transferase</keyword>
<evidence type="ECO:0000256" key="1">
    <source>
        <dbReference type="ARBA" id="ARBA00004496"/>
    </source>
</evidence>
<evidence type="ECO:0000313" key="5">
    <source>
        <dbReference type="EMBL" id="KOX80556.1"/>
    </source>
</evidence>
<protein>
    <submittedName>
        <fullName evidence="5">Serine/threonine-protein kinase 25</fullName>
    </submittedName>
</protein>
<evidence type="ECO:0000256" key="3">
    <source>
        <dbReference type="SAM" id="MobiDB-lite"/>
    </source>
</evidence>
<name>A0A0M9ABP5_9HYME</name>
<dbReference type="EMBL" id="KQ435700">
    <property type="protein sequence ID" value="KOX80556.1"/>
    <property type="molecule type" value="Genomic_DNA"/>
</dbReference>
<feature type="domain" description="Programmed cell death protein 10 dimerisation" evidence="4">
    <location>
        <begin position="157"/>
        <end position="188"/>
    </location>
</feature>
<dbReference type="InterPro" id="IPR048288">
    <property type="entry name" value="PDCD10_N"/>
</dbReference>
<dbReference type="Pfam" id="PF20929">
    <property type="entry name" value="PDCD10_N"/>
    <property type="match status" value="1"/>
</dbReference>
<dbReference type="GO" id="GO:0005737">
    <property type="term" value="C:cytoplasm"/>
    <property type="evidence" value="ECO:0007669"/>
    <property type="project" value="UniProtKB-SubCell"/>
</dbReference>
<proteinExistence type="predicted"/>
<dbReference type="STRING" id="166423.A0A0M9ABP5"/>
<accession>A0A0M9ABP5</accession>
<feature type="compositionally biased region" description="Basic and acidic residues" evidence="3">
    <location>
        <begin position="99"/>
        <end position="118"/>
    </location>
</feature>
<feature type="region of interest" description="Disordered" evidence="3">
    <location>
        <begin position="35"/>
        <end position="122"/>
    </location>
</feature>
<gene>
    <name evidence="5" type="ORF">WN51_13040</name>
</gene>
<keyword evidence="2" id="KW-0963">Cytoplasm</keyword>
<keyword evidence="6" id="KW-1185">Reference proteome</keyword>
<evidence type="ECO:0000256" key="2">
    <source>
        <dbReference type="ARBA" id="ARBA00022490"/>
    </source>
</evidence>
<dbReference type="InterPro" id="IPR046409">
    <property type="entry name" value="PDC10_dimerisation_sf"/>
</dbReference>
<evidence type="ECO:0000313" key="6">
    <source>
        <dbReference type="Proteomes" id="UP000053105"/>
    </source>
</evidence>
<dbReference type="Gene3D" id="1.10.12.70">
    <property type="match status" value="1"/>
</dbReference>
<keyword evidence="5" id="KW-0418">Kinase</keyword>
<feature type="compositionally biased region" description="Gly residues" evidence="3">
    <location>
        <begin position="148"/>
        <end position="158"/>
    </location>
</feature>